<evidence type="ECO:0000313" key="2">
    <source>
        <dbReference type="EMBL" id="CAF4654781.1"/>
    </source>
</evidence>
<comment type="caution">
    <text evidence="2">The sequence shown here is derived from an EMBL/GenBank/DDBJ whole genome shotgun (WGS) entry which is preliminary data.</text>
</comment>
<organism evidence="2 3">
    <name type="scientific">Rotaria magnacalcarata</name>
    <dbReference type="NCBI Taxonomy" id="392030"/>
    <lineage>
        <taxon>Eukaryota</taxon>
        <taxon>Metazoa</taxon>
        <taxon>Spiralia</taxon>
        <taxon>Gnathifera</taxon>
        <taxon>Rotifera</taxon>
        <taxon>Eurotatoria</taxon>
        <taxon>Bdelloidea</taxon>
        <taxon>Philodinida</taxon>
        <taxon>Philodinidae</taxon>
        <taxon>Rotaria</taxon>
    </lineage>
</organism>
<sequence length="42" mass="4565">MSSSTASKRAISNAFRYPQSNNRHDIFLNNSSSSSITEDEGG</sequence>
<dbReference type="EMBL" id="CAJOBI010115844">
    <property type="protein sequence ID" value="CAF4654781.1"/>
    <property type="molecule type" value="Genomic_DNA"/>
</dbReference>
<evidence type="ECO:0000313" key="3">
    <source>
        <dbReference type="Proteomes" id="UP000676336"/>
    </source>
</evidence>
<dbReference type="AlphaFoldDB" id="A0A8S2ZN29"/>
<evidence type="ECO:0000256" key="1">
    <source>
        <dbReference type="SAM" id="MobiDB-lite"/>
    </source>
</evidence>
<gene>
    <name evidence="2" type="ORF">SMN809_LOCUS41254</name>
</gene>
<protein>
    <submittedName>
        <fullName evidence="2">Uncharacterized protein</fullName>
    </submittedName>
</protein>
<feature type="region of interest" description="Disordered" evidence="1">
    <location>
        <begin position="1"/>
        <end position="42"/>
    </location>
</feature>
<name>A0A8S2ZN29_9BILA</name>
<dbReference type="Proteomes" id="UP000676336">
    <property type="component" value="Unassembled WGS sequence"/>
</dbReference>
<accession>A0A8S2ZN29</accession>
<proteinExistence type="predicted"/>
<feature type="non-terminal residue" evidence="2">
    <location>
        <position position="42"/>
    </location>
</feature>
<reference evidence="2" key="1">
    <citation type="submission" date="2021-02" db="EMBL/GenBank/DDBJ databases">
        <authorList>
            <person name="Nowell W R."/>
        </authorList>
    </citation>
    <scope>NUCLEOTIDE SEQUENCE</scope>
</reference>